<feature type="compositionally biased region" description="Polar residues" evidence="1">
    <location>
        <begin position="417"/>
        <end position="439"/>
    </location>
</feature>
<proteinExistence type="predicted"/>
<dbReference type="Proteomes" id="UP001476798">
    <property type="component" value="Unassembled WGS sequence"/>
</dbReference>
<accession>A0ABV0MRQ9</accession>
<feature type="compositionally biased region" description="Polar residues" evidence="1">
    <location>
        <begin position="154"/>
        <end position="182"/>
    </location>
</feature>
<keyword evidence="4" id="KW-1185">Reference proteome</keyword>
<organism evidence="3 4">
    <name type="scientific">Goodea atripinnis</name>
    <dbReference type="NCBI Taxonomy" id="208336"/>
    <lineage>
        <taxon>Eukaryota</taxon>
        <taxon>Metazoa</taxon>
        <taxon>Chordata</taxon>
        <taxon>Craniata</taxon>
        <taxon>Vertebrata</taxon>
        <taxon>Euteleostomi</taxon>
        <taxon>Actinopterygii</taxon>
        <taxon>Neopterygii</taxon>
        <taxon>Teleostei</taxon>
        <taxon>Neoteleostei</taxon>
        <taxon>Acanthomorphata</taxon>
        <taxon>Ovalentaria</taxon>
        <taxon>Atherinomorphae</taxon>
        <taxon>Cyprinodontiformes</taxon>
        <taxon>Goodeidae</taxon>
        <taxon>Goodea</taxon>
    </lineage>
</organism>
<dbReference type="Pfam" id="PF02181">
    <property type="entry name" value="FH2"/>
    <property type="match status" value="1"/>
</dbReference>
<dbReference type="InterPro" id="IPR015425">
    <property type="entry name" value="FH2_Formin"/>
</dbReference>
<feature type="compositionally biased region" description="Polar residues" evidence="1">
    <location>
        <begin position="192"/>
        <end position="207"/>
    </location>
</feature>
<feature type="compositionally biased region" description="Basic and acidic residues" evidence="1">
    <location>
        <begin position="440"/>
        <end position="449"/>
    </location>
</feature>
<feature type="region of interest" description="Disordered" evidence="1">
    <location>
        <begin position="316"/>
        <end position="545"/>
    </location>
</feature>
<feature type="region of interest" description="Disordered" evidence="1">
    <location>
        <begin position="154"/>
        <end position="231"/>
    </location>
</feature>
<gene>
    <name evidence="3" type="ORF">GOODEAATRI_002617</name>
</gene>
<dbReference type="InterPro" id="IPR042201">
    <property type="entry name" value="FH2_Formin_sf"/>
</dbReference>
<name>A0ABV0MRQ9_9TELE</name>
<evidence type="ECO:0000256" key="1">
    <source>
        <dbReference type="SAM" id="MobiDB-lite"/>
    </source>
</evidence>
<dbReference type="PANTHER" id="PTHR46345">
    <property type="entry name" value="INVERTED FORMIN-2"/>
    <property type="match status" value="1"/>
</dbReference>
<feature type="compositionally biased region" description="Polar residues" evidence="1">
    <location>
        <begin position="374"/>
        <end position="384"/>
    </location>
</feature>
<comment type="caution">
    <text evidence="3">The sequence shown here is derived from an EMBL/GenBank/DDBJ whole genome shotgun (WGS) entry which is preliminary data.</text>
</comment>
<feature type="compositionally biased region" description="Low complexity" evidence="1">
    <location>
        <begin position="394"/>
        <end position="410"/>
    </location>
</feature>
<evidence type="ECO:0000313" key="3">
    <source>
        <dbReference type="EMBL" id="MEQ2160752.1"/>
    </source>
</evidence>
<feature type="compositionally biased region" description="Polar residues" evidence="1">
    <location>
        <begin position="472"/>
        <end position="494"/>
    </location>
</feature>
<feature type="compositionally biased region" description="Low complexity" evidence="1">
    <location>
        <begin position="501"/>
        <end position="512"/>
    </location>
</feature>
<sequence>MSGGMPAKEIVKDIRHGVGDRYGAEKLVELCKLLPDRNAAGFRISSLLKLADTKANKPGMNLLHFVALEAVKKDQSLLSFPSQLGHVGSASRAEEQLKEADDEVEGMRMSSQALMEFFCEDDGTQLEEACMVFHLFCHRFQRAVKGVKSQNSTYRQRLTNSNCPAQSKSGSSSVHESNNTCGPLSDRDTTTKTKLQSSTEEVPSQPQTKHRPTAKISAGISLPEASLTKEGETGMVLTPVEEDWMPSSQPEFSHSQPVEASALPAAGKETARSFSRVGETLECHTLVKGLRSYEILSPTNSPLPRPTPSLCSKWKKEREVDLNEGIEPRSEASKEEARTVKTPVRSGIGAKRGFVSRKVPSNSKGIPRVRSKTEPSNEASSTVNPPLPTRLSIPRSSSARSSPSVRPAVAQVEVKRSTSMQEKTANESQIPEKSTLTRSSSDRTPHEKVFGSTQLAFIRGASTRVSKRVAPNSETQLPSQSRTANSPSSATAKTIRTAVISAARSKTAKTTTCGAASPANPKTPVTSRIPSLKMPRSTAAQPLWR</sequence>
<evidence type="ECO:0000313" key="4">
    <source>
        <dbReference type="Proteomes" id="UP001476798"/>
    </source>
</evidence>
<dbReference type="PANTHER" id="PTHR46345:SF10">
    <property type="entry name" value="FORMIN-J"/>
    <property type="match status" value="1"/>
</dbReference>
<dbReference type="SUPFAM" id="SSF101447">
    <property type="entry name" value="Formin homology 2 domain (FH2 domain)"/>
    <property type="match status" value="1"/>
</dbReference>
<dbReference type="EMBL" id="JAHRIO010010091">
    <property type="protein sequence ID" value="MEQ2160752.1"/>
    <property type="molecule type" value="Genomic_DNA"/>
</dbReference>
<reference evidence="3 4" key="1">
    <citation type="submission" date="2021-06" db="EMBL/GenBank/DDBJ databases">
        <authorList>
            <person name="Palmer J.M."/>
        </authorList>
    </citation>
    <scope>NUCLEOTIDE SEQUENCE [LARGE SCALE GENOMIC DNA]</scope>
    <source>
        <strain evidence="3 4">GA_2019</strain>
        <tissue evidence="3">Muscle</tissue>
    </source>
</reference>
<protein>
    <recommendedName>
        <fullName evidence="2">FH2 domain-containing protein</fullName>
    </recommendedName>
</protein>
<dbReference type="Gene3D" id="1.20.58.2220">
    <property type="entry name" value="Formin, FH2 domain"/>
    <property type="match status" value="2"/>
</dbReference>
<feature type="compositionally biased region" description="Basic and acidic residues" evidence="1">
    <location>
        <begin position="316"/>
        <end position="339"/>
    </location>
</feature>
<evidence type="ECO:0000259" key="2">
    <source>
        <dbReference type="Pfam" id="PF02181"/>
    </source>
</evidence>
<feature type="domain" description="FH2" evidence="2">
    <location>
        <begin position="37"/>
        <end position="92"/>
    </location>
</feature>